<gene>
    <name evidence="3" type="ORF">NCTC11468_02312</name>
</gene>
<dbReference type="Pfam" id="PF13175">
    <property type="entry name" value="AAA_15"/>
    <property type="match status" value="2"/>
</dbReference>
<dbReference type="RefSeq" id="WP_029990492.1">
    <property type="nucleotide sequence ID" value="NZ_LS483499.1"/>
</dbReference>
<evidence type="ECO:0000313" key="3">
    <source>
        <dbReference type="EMBL" id="SQK75389.1"/>
    </source>
</evidence>
<name>A0A2X5NPR2_9GAMM</name>
<dbReference type="Gene3D" id="3.40.50.300">
    <property type="entry name" value="P-loop containing nucleotide triphosphate hydrolases"/>
    <property type="match status" value="1"/>
</dbReference>
<proteinExistence type="predicted"/>
<evidence type="ECO:0000313" key="4">
    <source>
        <dbReference type="Proteomes" id="UP000248758"/>
    </source>
</evidence>
<dbReference type="CDD" id="cd01026">
    <property type="entry name" value="TOPRIM_OLD"/>
    <property type="match status" value="1"/>
</dbReference>
<dbReference type="KEGG" id="tpty:NCTC11468_02312"/>
<reference evidence="3 4" key="1">
    <citation type="submission" date="2018-06" db="EMBL/GenBank/DDBJ databases">
        <authorList>
            <consortium name="Pathogen Informatics"/>
            <person name="Doyle S."/>
        </authorList>
    </citation>
    <scope>NUCLEOTIDE SEQUENCE [LARGE SCALE GENOMIC DNA]</scope>
    <source>
        <strain evidence="3 4">NCTC11468</strain>
    </source>
</reference>
<evidence type="ECO:0000259" key="2">
    <source>
        <dbReference type="Pfam" id="PF20469"/>
    </source>
</evidence>
<dbReference type="PANTHER" id="PTHR43581:SF4">
    <property type="entry name" value="ATP_GTP PHOSPHATASE"/>
    <property type="match status" value="1"/>
</dbReference>
<feature type="domain" description="Endonuclease GajA/Old nuclease/RecF-like AAA" evidence="1">
    <location>
        <begin position="1"/>
        <end position="95"/>
    </location>
</feature>
<evidence type="ECO:0000259" key="1">
    <source>
        <dbReference type="Pfam" id="PF13175"/>
    </source>
</evidence>
<organism evidence="3 4">
    <name type="scientific">Tatumella ptyseos</name>
    <dbReference type="NCBI Taxonomy" id="82987"/>
    <lineage>
        <taxon>Bacteria</taxon>
        <taxon>Pseudomonadati</taxon>
        <taxon>Pseudomonadota</taxon>
        <taxon>Gammaproteobacteria</taxon>
        <taxon>Enterobacterales</taxon>
        <taxon>Erwiniaceae</taxon>
        <taxon>Tatumella</taxon>
    </lineage>
</organism>
<dbReference type="PANTHER" id="PTHR43581">
    <property type="entry name" value="ATP/GTP PHOSPHATASE"/>
    <property type="match status" value="1"/>
</dbReference>
<dbReference type="EMBL" id="LS483499">
    <property type="protein sequence ID" value="SQK75389.1"/>
    <property type="molecule type" value="Genomic_DNA"/>
</dbReference>
<dbReference type="InterPro" id="IPR027417">
    <property type="entry name" value="P-loop_NTPase"/>
</dbReference>
<dbReference type="Proteomes" id="UP000248758">
    <property type="component" value="Chromosome 1"/>
</dbReference>
<protein>
    <submittedName>
        <fullName evidence="3">Recombination protein F</fullName>
    </submittedName>
</protein>
<dbReference type="InterPro" id="IPR051396">
    <property type="entry name" value="Bact_Antivir_Def_Nuclease"/>
</dbReference>
<dbReference type="SUPFAM" id="SSF52540">
    <property type="entry name" value="P-loop containing nucleoside triphosphate hydrolases"/>
    <property type="match status" value="1"/>
</dbReference>
<feature type="domain" description="OLD protein-like TOPRIM" evidence="2">
    <location>
        <begin position="370"/>
        <end position="434"/>
    </location>
</feature>
<dbReference type="AlphaFoldDB" id="A0A2X5NPR2"/>
<sequence>MFIETIFLKGFRNFADARINFKKSSLIIGANDVGKTNLLYALRLLLDKSLSELELEPKSNDFHITETGEQHENLEIVIQFAEVIEDAIVSRIGGYISEDQETYIKYQASLANLDYSVSLSHDGIQYEEVPNRFYLKYLNLKYINSQRDLEKYIRIEKKHLLRLAQDIRNEEQSRSDQAIFDELNTLLSDVNNKVRDISYVAQATAELNEELRKLSYNHERLRVQLDTGAIGIEQFIEKLELGASSSGKKLMLGGDGFNNQILLALWRAKSLREHDVSSEVVIYCIEEPEAHLFPHQQRKLATYLTENLPGQSIVTTHSPQIAVNFTPDSVIRLFSRRGETSAASNGCSACISDAWDGMGYRMSIIPAEAFFANVVLLVEGPSEVIFYTELAKALKIDLDWLNVSIMSVDGVQFDVYTKILQALNIRWVVRTDNDAAKVPRRTDWSYTGVNRALALCGLPKGINVPNEIKHKDLVNAWGTVSPQVNPYGVFLSFTDLEGDLAGTLTSYMMEFSGKTNPDDAVDYFREKKAIRMREFLNAYRTVLPELSDKDIARPLLYAQRLAKEEV</sequence>
<dbReference type="InterPro" id="IPR041685">
    <property type="entry name" value="AAA_GajA/Old/RecF-like"/>
</dbReference>
<accession>A0A2X5NPR2</accession>
<dbReference type="InterPro" id="IPR034139">
    <property type="entry name" value="TOPRIM_OLD"/>
</dbReference>
<feature type="domain" description="Endonuclease GajA/Old nuclease/RecF-like AAA" evidence="1">
    <location>
        <begin position="121"/>
        <end position="322"/>
    </location>
</feature>
<dbReference type="Pfam" id="PF20469">
    <property type="entry name" value="OLD-like_TOPRIM"/>
    <property type="match status" value="1"/>
</dbReference>